<proteinExistence type="predicted"/>
<gene>
    <name evidence="1" type="ORF">LCGC14_1595210</name>
</gene>
<dbReference type="AlphaFoldDB" id="A0A0F9KTH6"/>
<organism evidence="1">
    <name type="scientific">marine sediment metagenome</name>
    <dbReference type="NCBI Taxonomy" id="412755"/>
    <lineage>
        <taxon>unclassified sequences</taxon>
        <taxon>metagenomes</taxon>
        <taxon>ecological metagenomes</taxon>
    </lineage>
</organism>
<protein>
    <submittedName>
        <fullName evidence="1">Uncharacterized protein</fullName>
    </submittedName>
</protein>
<evidence type="ECO:0000313" key="1">
    <source>
        <dbReference type="EMBL" id="KKM25408.1"/>
    </source>
</evidence>
<dbReference type="EMBL" id="LAZR01012726">
    <property type="protein sequence ID" value="KKM25408.1"/>
    <property type="molecule type" value="Genomic_DNA"/>
</dbReference>
<sequence length="54" mass="6498">MAGRHKVIDGKRFFRYRVGLTKREADSMSDDLQERYLVRVLPHKGKWAVYCREK</sequence>
<comment type="caution">
    <text evidence="1">The sequence shown here is derived from an EMBL/GenBank/DDBJ whole genome shotgun (WGS) entry which is preliminary data.</text>
</comment>
<accession>A0A0F9KTH6</accession>
<reference evidence="1" key="1">
    <citation type="journal article" date="2015" name="Nature">
        <title>Complex archaea that bridge the gap between prokaryotes and eukaryotes.</title>
        <authorList>
            <person name="Spang A."/>
            <person name="Saw J.H."/>
            <person name="Jorgensen S.L."/>
            <person name="Zaremba-Niedzwiedzka K."/>
            <person name="Martijn J."/>
            <person name="Lind A.E."/>
            <person name="van Eijk R."/>
            <person name="Schleper C."/>
            <person name="Guy L."/>
            <person name="Ettema T.J."/>
        </authorList>
    </citation>
    <scope>NUCLEOTIDE SEQUENCE</scope>
</reference>
<name>A0A0F9KTH6_9ZZZZ</name>